<organism evidence="1 2">
    <name type="scientific">Cylicostephanus goldi</name>
    <name type="common">Nematode worm</name>
    <dbReference type="NCBI Taxonomy" id="71465"/>
    <lineage>
        <taxon>Eukaryota</taxon>
        <taxon>Metazoa</taxon>
        <taxon>Ecdysozoa</taxon>
        <taxon>Nematoda</taxon>
        <taxon>Chromadorea</taxon>
        <taxon>Rhabditida</taxon>
        <taxon>Rhabditina</taxon>
        <taxon>Rhabditomorpha</taxon>
        <taxon>Strongyloidea</taxon>
        <taxon>Strongylidae</taxon>
        <taxon>Cylicostephanus</taxon>
    </lineage>
</organism>
<evidence type="ECO:0000313" key="2">
    <source>
        <dbReference type="Proteomes" id="UP000271889"/>
    </source>
</evidence>
<evidence type="ECO:0000313" key="1">
    <source>
        <dbReference type="EMBL" id="VDN38216.1"/>
    </source>
</evidence>
<keyword evidence="2" id="KW-1185">Reference proteome</keyword>
<proteinExistence type="predicted"/>
<dbReference type="Proteomes" id="UP000271889">
    <property type="component" value="Unassembled WGS sequence"/>
</dbReference>
<gene>
    <name evidence="1" type="ORF">CGOC_LOCUS13663</name>
</gene>
<dbReference type="AlphaFoldDB" id="A0A3P7R4U1"/>
<sequence length="101" mass="11295">MCEKTNVENHKPRRKAAPLAIVRQPRLLGLAPERAMPVLRANEVDEILRPTEKRIISPRMTDGLVAEGPRGMRVLILFLSFRGFPRGQGVLGSLNKTKLSI</sequence>
<dbReference type="EMBL" id="UYRV01133825">
    <property type="protein sequence ID" value="VDN38216.1"/>
    <property type="molecule type" value="Genomic_DNA"/>
</dbReference>
<reference evidence="1 2" key="1">
    <citation type="submission" date="2018-11" db="EMBL/GenBank/DDBJ databases">
        <authorList>
            <consortium name="Pathogen Informatics"/>
        </authorList>
    </citation>
    <scope>NUCLEOTIDE SEQUENCE [LARGE SCALE GENOMIC DNA]</scope>
</reference>
<protein>
    <submittedName>
        <fullName evidence="1">Uncharacterized protein</fullName>
    </submittedName>
</protein>
<accession>A0A3P7R4U1</accession>
<name>A0A3P7R4U1_CYLGO</name>